<protein>
    <submittedName>
        <fullName evidence="6">DNA-3-methyladenine glycosylase</fullName>
    </submittedName>
</protein>
<evidence type="ECO:0000313" key="6">
    <source>
        <dbReference type="EMBL" id="PSS36482.1"/>
    </source>
</evidence>
<dbReference type="GO" id="GO:0032131">
    <property type="term" value="F:alkylated DNA binding"/>
    <property type="evidence" value="ECO:0007669"/>
    <property type="project" value="TreeGrafter"/>
</dbReference>
<dbReference type="OMA" id="DTSIVEM"/>
<dbReference type="AlphaFoldDB" id="A0A2R6S2I3"/>
<dbReference type="Proteomes" id="UP000241394">
    <property type="component" value="Chromosome LG1"/>
</dbReference>
<evidence type="ECO:0000256" key="1">
    <source>
        <dbReference type="ARBA" id="ARBA00010817"/>
    </source>
</evidence>
<dbReference type="CDD" id="cd00056">
    <property type="entry name" value="ENDO3c"/>
    <property type="match status" value="1"/>
</dbReference>
<gene>
    <name evidence="6" type="ORF">CEY00_Acc00997</name>
</gene>
<dbReference type="InParanoid" id="A0A2R6S2I3"/>
<feature type="compositionally biased region" description="Polar residues" evidence="4">
    <location>
        <begin position="67"/>
        <end position="79"/>
    </location>
</feature>
<keyword evidence="7" id="KW-1185">Reference proteome</keyword>
<organism evidence="6 7">
    <name type="scientific">Actinidia chinensis var. chinensis</name>
    <name type="common">Chinese soft-hair kiwi</name>
    <dbReference type="NCBI Taxonomy" id="1590841"/>
    <lineage>
        <taxon>Eukaryota</taxon>
        <taxon>Viridiplantae</taxon>
        <taxon>Streptophyta</taxon>
        <taxon>Embryophyta</taxon>
        <taxon>Tracheophyta</taxon>
        <taxon>Spermatophyta</taxon>
        <taxon>Magnoliopsida</taxon>
        <taxon>eudicotyledons</taxon>
        <taxon>Gunneridae</taxon>
        <taxon>Pentapetalae</taxon>
        <taxon>asterids</taxon>
        <taxon>Ericales</taxon>
        <taxon>Actinidiaceae</taxon>
        <taxon>Actinidia</taxon>
    </lineage>
</organism>
<reference evidence="6 7" key="1">
    <citation type="submission" date="2017-07" db="EMBL/GenBank/DDBJ databases">
        <title>An improved, manually edited Actinidia chinensis var. chinensis (kiwifruit) genome highlights the challenges associated with draft genomes and gene prediction in plants.</title>
        <authorList>
            <person name="Pilkington S."/>
            <person name="Crowhurst R."/>
            <person name="Hilario E."/>
            <person name="Nardozza S."/>
            <person name="Fraser L."/>
            <person name="Peng Y."/>
            <person name="Gunaseelan K."/>
            <person name="Simpson R."/>
            <person name="Tahir J."/>
            <person name="Deroles S."/>
            <person name="Templeton K."/>
            <person name="Luo Z."/>
            <person name="Davy M."/>
            <person name="Cheng C."/>
            <person name="Mcneilage M."/>
            <person name="Scaglione D."/>
            <person name="Liu Y."/>
            <person name="Zhang Q."/>
            <person name="Datson P."/>
            <person name="De Silva N."/>
            <person name="Gardiner S."/>
            <person name="Bassett H."/>
            <person name="Chagne D."/>
            <person name="Mccallum J."/>
            <person name="Dzierzon H."/>
            <person name="Deng C."/>
            <person name="Wang Y.-Y."/>
            <person name="Barron N."/>
            <person name="Manako K."/>
            <person name="Bowen J."/>
            <person name="Foster T."/>
            <person name="Erridge Z."/>
            <person name="Tiffin H."/>
            <person name="Waite C."/>
            <person name="Davies K."/>
            <person name="Grierson E."/>
            <person name="Laing W."/>
            <person name="Kirk R."/>
            <person name="Chen X."/>
            <person name="Wood M."/>
            <person name="Montefiori M."/>
            <person name="Brummell D."/>
            <person name="Schwinn K."/>
            <person name="Catanach A."/>
            <person name="Fullerton C."/>
            <person name="Li D."/>
            <person name="Meiyalaghan S."/>
            <person name="Nieuwenhuizen N."/>
            <person name="Read N."/>
            <person name="Prakash R."/>
            <person name="Hunter D."/>
            <person name="Zhang H."/>
            <person name="Mckenzie M."/>
            <person name="Knabel M."/>
            <person name="Harris A."/>
            <person name="Allan A."/>
            <person name="Chen A."/>
            <person name="Janssen B."/>
            <person name="Plunkett B."/>
            <person name="Dwamena C."/>
            <person name="Voogd C."/>
            <person name="Leif D."/>
            <person name="Lafferty D."/>
            <person name="Souleyre E."/>
            <person name="Varkonyi-Gasic E."/>
            <person name="Gambi F."/>
            <person name="Hanley J."/>
            <person name="Yao J.-L."/>
            <person name="Cheung J."/>
            <person name="David K."/>
            <person name="Warren B."/>
            <person name="Marsh K."/>
            <person name="Snowden K."/>
            <person name="Lin-Wang K."/>
            <person name="Brian L."/>
            <person name="Martinez-Sanchez M."/>
            <person name="Wang M."/>
            <person name="Ileperuma N."/>
            <person name="Macnee N."/>
            <person name="Campin R."/>
            <person name="Mcatee P."/>
            <person name="Drummond R."/>
            <person name="Espley R."/>
            <person name="Ireland H."/>
            <person name="Wu R."/>
            <person name="Atkinson R."/>
            <person name="Karunairetnam S."/>
            <person name="Bulley S."/>
            <person name="Chunkath S."/>
            <person name="Hanley Z."/>
            <person name="Storey R."/>
            <person name="Thrimawithana A."/>
            <person name="Thomson S."/>
            <person name="David C."/>
            <person name="Testolin R."/>
        </authorList>
    </citation>
    <scope>NUCLEOTIDE SEQUENCE [LARGE SCALE GENOMIC DNA]</scope>
    <source>
        <strain evidence="7">cv. Red5</strain>
        <tissue evidence="6">Young leaf</tissue>
    </source>
</reference>
<dbReference type="OrthoDB" id="415889at2759"/>
<dbReference type="GO" id="GO:0006307">
    <property type="term" value="P:DNA alkylation repair"/>
    <property type="evidence" value="ECO:0007669"/>
    <property type="project" value="TreeGrafter"/>
</dbReference>
<dbReference type="SMART" id="SM00478">
    <property type="entry name" value="ENDO3c"/>
    <property type="match status" value="1"/>
</dbReference>
<dbReference type="InterPro" id="IPR003265">
    <property type="entry name" value="HhH-GPD_domain"/>
</dbReference>
<dbReference type="PANTHER" id="PTHR43003:SF5">
    <property type="entry name" value="DNA-3-METHYLADENINE GLYCOSYLASE"/>
    <property type="match status" value="1"/>
</dbReference>
<dbReference type="FunFam" id="1.10.340.30:FF:000004">
    <property type="entry name" value="DNA-3-methyladenine glycosylase II"/>
    <property type="match status" value="1"/>
</dbReference>
<comment type="caution">
    <text evidence="6">The sequence shown here is derived from an EMBL/GenBank/DDBJ whole genome shotgun (WGS) entry which is preliminary data.</text>
</comment>
<accession>A0A2R6S2I3</accession>
<evidence type="ECO:0000259" key="5">
    <source>
        <dbReference type="SMART" id="SM00478"/>
    </source>
</evidence>
<feature type="region of interest" description="Disordered" evidence="4">
    <location>
        <begin position="1"/>
        <end position="101"/>
    </location>
</feature>
<sequence length="365" mass="40043">MGEQTRIQTQTQPLPHHETSSQPQPTAPVTETPTDLSQNPSYSSKIPVRPHKLRKLSSIAAADSTDGGDSSNTLVVSKPSTSTTATATKNRRRNSSQLARVPPSAIAPLSAAGEIDAALRHLRAADPLLADLIDSLPRPAFDSHQPPFLALTKNILYQQLAYKAGTSIYTRFVEFCGGEDNVSPDTVLSLSTSQLRQIGVSGRKAIYLYDLANKYKSGILSDNLIVGMDDKSLFTMLSMVKGIGSWSVHMFMIFSLHRPDVLPVSDVGVRKGVQTLYGLEELPRPPQMEHLCEKWRPYRSVGSWYLWRLVEGKGNSQSGAGTALEGIMPLQQHIGQQEKMQQQHQLQLLEPINGTTSFGACIWGR</sequence>
<dbReference type="InterPro" id="IPR051912">
    <property type="entry name" value="Alkylbase_DNA_Glycosylase/TA"/>
</dbReference>
<keyword evidence="2" id="KW-0227">DNA damage</keyword>
<name>A0A2R6S2I3_ACTCC</name>
<feature type="domain" description="HhH-GPD" evidence="5">
    <location>
        <begin position="156"/>
        <end position="311"/>
    </location>
</feature>
<dbReference type="GO" id="GO:0006285">
    <property type="term" value="P:base-excision repair, AP site formation"/>
    <property type="evidence" value="ECO:0007669"/>
    <property type="project" value="TreeGrafter"/>
</dbReference>
<dbReference type="GO" id="GO:0043916">
    <property type="term" value="F:DNA-7-methylguanine glycosylase activity"/>
    <property type="evidence" value="ECO:0007669"/>
    <property type="project" value="TreeGrafter"/>
</dbReference>
<evidence type="ECO:0000256" key="4">
    <source>
        <dbReference type="SAM" id="MobiDB-lite"/>
    </source>
</evidence>
<evidence type="ECO:0000256" key="2">
    <source>
        <dbReference type="ARBA" id="ARBA00022763"/>
    </source>
</evidence>
<dbReference type="Gramene" id="PSS36482">
    <property type="protein sequence ID" value="PSS36482"/>
    <property type="gene ID" value="CEY00_Acc00997"/>
</dbReference>
<dbReference type="GO" id="GO:0008725">
    <property type="term" value="F:DNA-3-methyladenine glycosylase activity"/>
    <property type="evidence" value="ECO:0007669"/>
    <property type="project" value="TreeGrafter"/>
</dbReference>
<evidence type="ECO:0000313" key="7">
    <source>
        <dbReference type="Proteomes" id="UP000241394"/>
    </source>
</evidence>
<dbReference type="SUPFAM" id="SSF48150">
    <property type="entry name" value="DNA-glycosylase"/>
    <property type="match status" value="1"/>
</dbReference>
<dbReference type="Gene3D" id="1.10.340.30">
    <property type="entry name" value="Hypothetical protein, domain 2"/>
    <property type="match status" value="1"/>
</dbReference>
<proteinExistence type="inferred from homology"/>
<dbReference type="GO" id="GO:0032993">
    <property type="term" value="C:protein-DNA complex"/>
    <property type="evidence" value="ECO:0007669"/>
    <property type="project" value="TreeGrafter"/>
</dbReference>
<dbReference type="EMBL" id="NKQK01000001">
    <property type="protein sequence ID" value="PSS36482.1"/>
    <property type="molecule type" value="Genomic_DNA"/>
</dbReference>
<feature type="compositionally biased region" description="Polar residues" evidence="4">
    <location>
        <begin position="1"/>
        <end position="13"/>
    </location>
</feature>
<dbReference type="InterPro" id="IPR011257">
    <property type="entry name" value="DNA_glycosylase"/>
</dbReference>
<dbReference type="Gene3D" id="1.10.1670.40">
    <property type="match status" value="1"/>
</dbReference>
<comment type="similarity">
    <text evidence="1">Belongs to the alkylbase DNA glycosidase AlkA family.</text>
</comment>
<dbReference type="Pfam" id="PF00730">
    <property type="entry name" value="HhH-GPD"/>
    <property type="match status" value="1"/>
</dbReference>
<feature type="compositionally biased region" description="Polar residues" evidence="4">
    <location>
        <begin position="20"/>
        <end position="44"/>
    </location>
</feature>
<evidence type="ECO:0000256" key="3">
    <source>
        <dbReference type="ARBA" id="ARBA00023204"/>
    </source>
</evidence>
<dbReference type="STRING" id="1590841.A0A2R6S2I3"/>
<dbReference type="PANTHER" id="PTHR43003">
    <property type="entry name" value="DNA-3-METHYLADENINE GLYCOSYLASE"/>
    <property type="match status" value="1"/>
</dbReference>
<keyword evidence="3" id="KW-0234">DNA repair</keyword>
<dbReference type="GO" id="GO:0005634">
    <property type="term" value="C:nucleus"/>
    <property type="evidence" value="ECO:0007669"/>
    <property type="project" value="TreeGrafter"/>
</dbReference>
<reference evidence="7" key="2">
    <citation type="journal article" date="2018" name="BMC Genomics">
        <title>A manually annotated Actinidia chinensis var. chinensis (kiwifruit) genome highlights the challenges associated with draft genomes and gene prediction in plants.</title>
        <authorList>
            <person name="Pilkington S.M."/>
            <person name="Crowhurst R."/>
            <person name="Hilario E."/>
            <person name="Nardozza S."/>
            <person name="Fraser L."/>
            <person name="Peng Y."/>
            <person name="Gunaseelan K."/>
            <person name="Simpson R."/>
            <person name="Tahir J."/>
            <person name="Deroles S.C."/>
            <person name="Templeton K."/>
            <person name="Luo Z."/>
            <person name="Davy M."/>
            <person name="Cheng C."/>
            <person name="McNeilage M."/>
            <person name="Scaglione D."/>
            <person name="Liu Y."/>
            <person name="Zhang Q."/>
            <person name="Datson P."/>
            <person name="De Silva N."/>
            <person name="Gardiner S.E."/>
            <person name="Bassett H."/>
            <person name="Chagne D."/>
            <person name="McCallum J."/>
            <person name="Dzierzon H."/>
            <person name="Deng C."/>
            <person name="Wang Y.Y."/>
            <person name="Barron L."/>
            <person name="Manako K."/>
            <person name="Bowen J."/>
            <person name="Foster T.M."/>
            <person name="Erridge Z.A."/>
            <person name="Tiffin H."/>
            <person name="Waite C.N."/>
            <person name="Davies K.M."/>
            <person name="Grierson E.P."/>
            <person name="Laing W.A."/>
            <person name="Kirk R."/>
            <person name="Chen X."/>
            <person name="Wood M."/>
            <person name="Montefiori M."/>
            <person name="Brummell D.A."/>
            <person name="Schwinn K.E."/>
            <person name="Catanach A."/>
            <person name="Fullerton C."/>
            <person name="Li D."/>
            <person name="Meiyalaghan S."/>
            <person name="Nieuwenhuizen N."/>
            <person name="Read N."/>
            <person name="Prakash R."/>
            <person name="Hunter D."/>
            <person name="Zhang H."/>
            <person name="McKenzie M."/>
            <person name="Knabel M."/>
            <person name="Harris A."/>
            <person name="Allan A.C."/>
            <person name="Gleave A."/>
            <person name="Chen A."/>
            <person name="Janssen B.J."/>
            <person name="Plunkett B."/>
            <person name="Ampomah-Dwamena C."/>
            <person name="Voogd C."/>
            <person name="Leif D."/>
            <person name="Lafferty D."/>
            <person name="Souleyre E.J.F."/>
            <person name="Varkonyi-Gasic E."/>
            <person name="Gambi F."/>
            <person name="Hanley J."/>
            <person name="Yao J.L."/>
            <person name="Cheung J."/>
            <person name="David K.M."/>
            <person name="Warren B."/>
            <person name="Marsh K."/>
            <person name="Snowden K.C."/>
            <person name="Lin-Wang K."/>
            <person name="Brian L."/>
            <person name="Martinez-Sanchez M."/>
            <person name="Wang M."/>
            <person name="Ileperuma N."/>
            <person name="Macnee N."/>
            <person name="Campin R."/>
            <person name="McAtee P."/>
            <person name="Drummond R.S.M."/>
            <person name="Espley R.V."/>
            <person name="Ireland H.S."/>
            <person name="Wu R."/>
            <person name="Atkinson R.G."/>
            <person name="Karunairetnam S."/>
            <person name="Bulley S."/>
            <person name="Chunkath S."/>
            <person name="Hanley Z."/>
            <person name="Storey R."/>
            <person name="Thrimawithana A.H."/>
            <person name="Thomson S."/>
            <person name="David C."/>
            <person name="Testolin R."/>
            <person name="Huang H."/>
            <person name="Hellens R.P."/>
            <person name="Schaffer R.J."/>
        </authorList>
    </citation>
    <scope>NUCLEOTIDE SEQUENCE [LARGE SCALE GENOMIC DNA]</scope>
    <source>
        <strain evidence="7">cv. Red5</strain>
    </source>
</reference>